<organism evidence="1 2">
    <name type="scientific">Maliponia aquimaris</name>
    <dbReference type="NCBI Taxonomy" id="1673631"/>
    <lineage>
        <taxon>Bacteria</taxon>
        <taxon>Pseudomonadati</taxon>
        <taxon>Pseudomonadota</taxon>
        <taxon>Alphaproteobacteria</taxon>
        <taxon>Rhodobacterales</taxon>
        <taxon>Paracoccaceae</taxon>
        <taxon>Maliponia</taxon>
    </lineage>
</organism>
<evidence type="ECO:0000313" key="2">
    <source>
        <dbReference type="Proteomes" id="UP000207598"/>
    </source>
</evidence>
<dbReference type="AlphaFoldDB" id="A0A238JRW7"/>
<proteinExistence type="predicted"/>
<sequence length="82" mass="8760">MLFTPDADAAWLLSESDPDKQQFYGLCDLGFGAPEVGIVSLSELLEIEGPSGLPIEHDPAFTAIAPLSVYAAEARKAKRIVV</sequence>
<dbReference type="EMBL" id="FXYF01000001">
    <property type="protein sequence ID" value="SMX33399.1"/>
    <property type="molecule type" value="Genomic_DNA"/>
</dbReference>
<dbReference type="InterPro" id="IPR021341">
    <property type="entry name" value="DUF2958"/>
</dbReference>
<accession>A0A238JRW7</accession>
<dbReference type="Proteomes" id="UP000207598">
    <property type="component" value="Unassembled WGS sequence"/>
</dbReference>
<evidence type="ECO:0008006" key="3">
    <source>
        <dbReference type="Google" id="ProtNLM"/>
    </source>
</evidence>
<dbReference type="Pfam" id="PF11171">
    <property type="entry name" value="DUF2958"/>
    <property type="match status" value="1"/>
</dbReference>
<reference evidence="1 2" key="1">
    <citation type="submission" date="2017-05" db="EMBL/GenBank/DDBJ databases">
        <authorList>
            <person name="Song R."/>
            <person name="Chenine A.L."/>
            <person name="Ruprecht R.M."/>
        </authorList>
    </citation>
    <scope>NUCLEOTIDE SEQUENCE [LARGE SCALE GENOMIC DNA]</scope>
    <source>
        <strain evidence="1 2">CECT 8898</strain>
    </source>
</reference>
<evidence type="ECO:0000313" key="1">
    <source>
        <dbReference type="EMBL" id="SMX33399.1"/>
    </source>
</evidence>
<keyword evidence="2" id="KW-1185">Reference proteome</keyword>
<gene>
    <name evidence="1" type="ORF">MAA8898_00457</name>
</gene>
<protein>
    <recommendedName>
        <fullName evidence="3">DUF2958 domain-containing protein</fullName>
    </recommendedName>
</protein>
<name>A0A238JRW7_9RHOB</name>